<feature type="transmembrane region" description="Helical" evidence="1">
    <location>
        <begin position="101"/>
        <end position="130"/>
    </location>
</feature>
<dbReference type="EMBL" id="HBNR01053412">
    <property type="protein sequence ID" value="CAE4618772.1"/>
    <property type="molecule type" value="Transcribed_RNA"/>
</dbReference>
<name>A0A7S4RNR9_9DINO</name>
<keyword evidence="1" id="KW-1133">Transmembrane helix</keyword>
<feature type="transmembrane region" description="Helical" evidence="1">
    <location>
        <begin position="65"/>
        <end position="89"/>
    </location>
</feature>
<keyword evidence="1" id="KW-0812">Transmembrane</keyword>
<feature type="transmembrane region" description="Helical" evidence="1">
    <location>
        <begin position="21"/>
        <end position="45"/>
    </location>
</feature>
<proteinExistence type="predicted"/>
<protein>
    <submittedName>
        <fullName evidence="2">Uncharacterized protein</fullName>
    </submittedName>
</protein>
<dbReference type="AlphaFoldDB" id="A0A7S4RNR9"/>
<evidence type="ECO:0000256" key="1">
    <source>
        <dbReference type="SAM" id="Phobius"/>
    </source>
</evidence>
<accession>A0A7S4RNR9</accession>
<keyword evidence="1" id="KW-0472">Membrane</keyword>
<feature type="transmembrane region" description="Helical" evidence="1">
    <location>
        <begin position="189"/>
        <end position="212"/>
    </location>
</feature>
<gene>
    <name evidence="2" type="ORF">AMON00008_LOCUS37486</name>
</gene>
<reference evidence="2" key="1">
    <citation type="submission" date="2021-01" db="EMBL/GenBank/DDBJ databases">
        <authorList>
            <person name="Corre E."/>
            <person name="Pelletier E."/>
            <person name="Niang G."/>
            <person name="Scheremetjew M."/>
            <person name="Finn R."/>
            <person name="Kale V."/>
            <person name="Holt S."/>
            <person name="Cochrane G."/>
            <person name="Meng A."/>
            <person name="Brown T."/>
            <person name="Cohen L."/>
        </authorList>
    </citation>
    <scope>NUCLEOTIDE SEQUENCE</scope>
    <source>
        <strain evidence="2">CCMP3105</strain>
    </source>
</reference>
<organism evidence="2">
    <name type="scientific">Alexandrium monilatum</name>
    <dbReference type="NCBI Taxonomy" id="311494"/>
    <lineage>
        <taxon>Eukaryota</taxon>
        <taxon>Sar</taxon>
        <taxon>Alveolata</taxon>
        <taxon>Dinophyceae</taxon>
        <taxon>Gonyaulacales</taxon>
        <taxon>Pyrocystaceae</taxon>
        <taxon>Alexandrium</taxon>
    </lineage>
</organism>
<evidence type="ECO:0000313" key="2">
    <source>
        <dbReference type="EMBL" id="CAE4618772.1"/>
    </source>
</evidence>
<sequence>MSKVFGLQIEDPRLVRIARRLLYAQGCVFALSMAYGVVQIALQFVLRHAVIEAESSSGEESERSFMGSSSLSIMQTLVSLGIPFTLFIFARAALQGNNSDWLMLVTIADACGACCSCLAMISSSASVIFYQFLAKWSGDYDCSSAPVNGGAVPYAQDGGYNQTQHRAPTPAEVATCQQGMADASGLFHLLGRLALVATIFGVLDVLLCGFAASKASEANTALKQDLVFVVPPQPAPLQELCTQPAGMGGTAIVVGHPVTMSLDARVHAGHAVPQAARTLPVAVVRPQAE</sequence>